<gene>
    <name evidence="2" type="ORF">CVO76_08525</name>
</gene>
<dbReference type="Pfam" id="PF00903">
    <property type="entry name" value="Glyoxalase"/>
    <property type="match status" value="1"/>
</dbReference>
<dbReference type="PROSITE" id="PS51819">
    <property type="entry name" value="VOC"/>
    <property type="match status" value="1"/>
</dbReference>
<dbReference type="PANTHER" id="PTHR36503">
    <property type="entry name" value="BLR2520 PROTEIN"/>
    <property type="match status" value="1"/>
</dbReference>
<dbReference type="SUPFAM" id="SSF54593">
    <property type="entry name" value="Glyoxalase/Bleomycin resistance protein/Dihydroxybiphenyl dioxygenase"/>
    <property type="match status" value="1"/>
</dbReference>
<dbReference type="InterPro" id="IPR029068">
    <property type="entry name" value="Glyas_Bleomycin-R_OHBP_Dase"/>
</dbReference>
<dbReference type="PANTHER" id="PTHR36503:SF2">
    <property type="entry name" value="BLR2408 PROTEIN"/>
    <property type="match status" value="1"/>
</dbReference>
<evidence type="ECO:0000313" key="3">
    <source>
        <dbReference type="Proteomes" id="UP000239187"/>
    </source>
</evidence>
<evidence type="ECO:0000313" key="2">
    <source>
        <dbReference type="EMBL" id="AUZ87668.1"/>
    </source>
</evidence>
<dbReference type="RefSeq" id="WP_208738972.1">
    <property type="nucleotide sequence ID" value="NZ_CP024915.1"/>
</dbReference>
<evidence type="ECO:0000259" key="1">
    <source>
        <dbReference type="PROSITE" id="PS51819"/>
    </source>
</evidence>
<dbReference type="InterPro" id="IPR004360">
    <property type="entry name" value="Glyas_Fos-R_dOase_dom"/>
</dbReference>
<dbReference type="EMBL" id="CP024915">
    <property type="protein sequence ID" value="AUZ87668.1"/>
    <property type="molecule type" value="Genomic_DNA"/>
</dbReference>
<reference evidence="2 3" key="1">
    <citation type="submission" date="2017-11" db="EMBL/GenBank/DDBJ databases">
        <title>Draft genome of Arthrobacter agilis strain UMCV2, a plant growth-promoting rhizobacterium and biocontrol capacity of phytopathogenic fungi.</title>
        <authorList>
            <person name="Martinez-Camara R."/>
            <person name="Santoyo G."/>
            <person name="Moreno-Hagelsieb G."/>
            <person name="Valencia-Cantero E."/>
        </authorList>
    </citation>
    <scope>NUCLEOTIDE SEQUENCE [LARGE SCALE GENOMIC DNA]</scope>
    <source>
        <strain evidence="2 3">UMCV2</strain>
    </source>
</reference>
<accession>A0A2L0UEK9</accession>
<sequence length="148" mass="16297">MSTNVFINLPVSDLATSKEFYTSFGWTLDPNFSNDDAGAVTISDTIYLMILGHHHWAQFTDKPVADTRTTSAVINALSVEDPAEIDTLVDRALAAGATEGKAQDLGFMRSRSFADPDGHNWEIMWMDPIARTGDWEAVQAKYGEQQPA</sequence>
<dbReference type="InterPro" id="IPR037523">
    <property type="entry name" value="VOC_core"/>
</dbReference>
<protein>
    <submittedName>
        <fullName evidence="2">Glyoxalase</fullName>
    </submittedName>
</protein>
<dbReference type="AlphaFoldDB" id="A0A2L0UEK9"/>
<dbReference type="Gene3D" id="3.10.180.10">
    <property type="entry name" value="2,3-Dihydroxybiphenyl 1,2-Dioxygenase, domain 1"/>
    <property type="match status" value="1"/>
</dbReference>
<name>A0A2L0UEK9_9MICC</name>
<proteinExistence type="predicted"/>
<feature type="domain" description="VOC" evidence="1">
    <location>
        <begin position="3"/>
        <end position="126"/>
    </location>
</feature>
<dbReference type="Proteomes" id="UP000239187">
    <property type="component" value="Chromosome"/>
</dbReference>
<organism evidence="2 3">
    <name type="scientific">Arthrobacter agilis</name>
    <dbReference type="NCBI Taxonomy" id="37921"/>
    <lineage>
        <taxon>Bacteria</taxon>
        <taxon>Bacillati</taxon>
        <taxon>Actinomycetota</taxon>
        <taxon>Actinomycetes</taxon>
        <taxon>Micrococcales</taxon>
        <taxon>Micrococcaceae</taxon>
        <taxon>Arthrobacter</taxon>
    </lineage>
</organism>